<keyword evidence="2" id="KW-1185">Reference proteome</keyword>
<accession>A0A564YUK6</accession>
<evidence type="ECO:0000313" key="2">
    <source>
        <dbReference type="Proteomes" id="UP000321570"/>
    </source>
</evidence>
<gene>
    <name evidence="1" type="ORF">WMSIL1_LOCUS9760</name>
</gene>
<dbReference type="Proteomes" id="UP000321570">
    <property type="component" value="Unassembled WGS sequence"/>
</dbReference>
<evidence type="ECO:0000313" key="1">
    <source>
        <dbReference type="EMBL" id="VUZ50915.1"/>
    </source>
</evidence>
<organism evidence="1 2">
    <name type="scientific">Hymenolepis diminuta</name>
    <name type="common">Rat tapeworm</name>
    <dbReference type="NCBI Taxonomy" id="6216"/>
    <lineage>
        <taxon>Eukaryota</taxon>
        <taxon>Metazoa</taxon>
        <taxon>Spiralia</taxon>
        <taxon>Lophotrochozoa</taxon>
        <taxon>Platyhelminthes</taxon>
        <taxon>Cestoda</taxon>
        <taxon>Eucestoda</taxon>
        <taxon>Cyclophyllidea</taxon>
        <taxon>Hymenolepididae</taxon>
        <taxon>Hymenolepis</taxon>
    </lineage>
</organism>
<dbReference type="EMBL" id="CABIJS010000410">
    <property type="protein sequence ID" value="VUZ50915.1"/>
    <property type="molecule type" value="Genomic_DNA"/>
</dbReference>
<sequence>MNYLPVNMATRLVTSAKRSSLDVLAEPTDKSQELSHRSCVHAVLTKMLEKLELLVSNPSLQHSSRH</sequence>
<dbReference type="AlphaFoldDB" id="A0A564YUK6"/>
<reference evidence="1 2" key="1">
    <citation type="submission" date="2019-07" db="EMBL/GenBank/DDBJ databases">
        <authorList>
            <person name="Jastrzebski P J."/>
            <person name="Paukszto L."/>
            <person name="Jastrzebski P J."/>
        </authorList>
    </citation>
    <scope>NUCLEOTIDE SEQUENCE [LARGE SCALE GENOMIC DNA]</scope>
    <source>
        <strain evidence="1 2">WMS-il1</strain>
    </source>
</reference>
<protein>
    <submittedName>
        <fullName evidence="1">Uncharacterized protein</fullName>
    </submittedName>
</protein>
<proteinExistence type="predicted"/>
<name>A0A564YUK6_HYMDI</name>